<keyword evidence="4" id="KW-0418">Kinase</keyword>
<feature type="non-terminal residue" evidence="7">
    <location>
        <position position="166"/>
    </location>
</feature>
<dbReference type="STRING" id="35525.A0A164I2J7"/>
<dbReference type="EC" id="2.7.13.3" evidence="2"/>
<dbReference type="SUPFAM" id="SSF55874">
    <property type="entry name" value="ATPase domain of HSP90 chaperone/DNA topoisomerase II/histidine kinase"/>
    <property type="match status" value="1"/>
</dbReference>
<dbReference type="AlphaFoldDB" id="A0A164I2J7"/>
<organism evidence="7 8">
    <name type="scientific">Daphnia magna</name>
    <dbReference type="NCBI Taxonomy" id="35525"/>
    <lineage>
        <taxon>Eukaryota</taxon>
        <taxon>Metazoa</taxon>
        <taxon>Ecdysozoa</taxon>
        <taxon>Arthropoda</taxon>
        <taxon>Crustacea</taxon>
        <taxon>Branchiopoda</taxon>
        <taxon>Diplostraca</taxon>
        <taxon>Cladocera</taxon>
        <taxon>Anomopoda</taxon>
        <taxon>Daphniidae</taxon>
        <taxon>Daphnia</taxon>
    </lineage>
</organism>
<name>A0A164I2J7_9CRUS</name>
<dbReference type="InterPro" id="IPR004358">
    <property type="entry name" value="Sig_transdc_His_kin-like_C"/>
</dbReference>
<gene>
    <name evidence="7" type="ORF">APZ42_002741</name>
</gene>
<dbReference type="InterPro" id="IPR003594">
    <property type="entry name" value="HATPase_dom"/>
</dbReference>
<dbReference type="EMBL" id="LRGB01008457">
    <property type="protein sequence ID" value="KZS00810.1"/>
    <property type="molecule type" value="Genomic_DNA"/>
</dbReference>
<dbReference type="GO" id="GO:0000160">
    <property type="term" value="P:phosphorelay signal transduction system"/>
    <property type="evidence" value="ECO:0007669"/>
    <property type="project" value="UniProtKB-KW"/>
</dbReference>
<keyword evidence="5" id="KW-0902">Two-component regulatory system</keyword>
<sequence>MFSDIQQAGQRMLALVNDLLDVSKIESSVGTFDLERCDLRGLIQGVMRELEPLMARRHLRLSLRQPATPLAAKVDPLRFQQVVRNVMANAIKFSPEGGALDVRAQLSPQGEVHIRVADQGPGIPPAELEKIFDAFVQSSQTKDGSGGTGLGLAICRKIIEIHGGRI</sequence>
<evidence type="ECO:0000313" key="8">
    <source>
        <dbReference type="Proteomes" id="UP000076858"/>
    </source>
</evidence>
<evidence type="ECO:0000256" key="5">
    <source>
        <dbReference type="ARBA" id="ARBA00023012"/>
    </source>
</evidence>
<feature type="domain" description="Histidine kinase" evidence="6">
    <location>
        <begin position="1"/>
        <end position="166"/>
    </location>
</feature>
<comment type="caution">
    <text evidence="7">The sequence shown here is derived from an EMBL/GenBank/DDBJ whole genome shotgun (WGS) entry which is preliminary data.</text>
</comment>
<dbReference type="PRINTS" id="PR00344">
    <property type="entry name" value="BCTRLSENSOR"/>
</dbReference>
<evidence type="ECO:0000259" key="6">
    <source>
        <dbReference type="PROSITE" id="PS50109"/>
    </source>
</evidence>
<evidence type="ECO:0000256" key="3">
    <source>
        <dbReference type="ARBA" id="ARBA00022679"/>
    </source>
</evidence>
<dbReference type="Proteomes" id="UP000076858">
    <property type="component" value="Unassembled WGS sequence"/>
</dbReference>
<accession>A0A164I2J7</accession>
<dbReference type="PANTHER" id="PTHR43711:SF1">
    <property type="entry name" value="HISTIDINE KINASE 1"/>
    <property type="match status" value="1"/>
</dbReference>
<dbReference type="InterPro" id="IPR005467">
    <property type="entry name" value="His_kinase_dom"/>
</dbReference>
<evidence type="ECO:0000313" key="7">
    <source>
        <dbReference type="EMBL" id="KZS00810.1"/>
    </source>
</evidence>
<keyword evidence="8" id="KW-1185">Reference proteome</keyword>
<reference evidence="7 8" key="1">
    <citation type="submission" date="2016-03" db="EMBL/GenBank/DDBJ databases">
        <title>EvidentialGene: Evidence-directed Construction of Genes on Genomes.</title>
        <authorList>
            <person name="Gilbert D.G."/>
            <person name="Choi J.-H."/>
            <person name="Mockaitis K."/>
            <person name="Colbourne J."/>
            <person name="Pfrender M."/>
        </authorList>
    </citation>
    <scope>NUCLEOTIDE SEQUENCE [LARGE SCALE GENOMIC DNA]</scope>
    <source>
        <strain evidence="7 8">Xinb3</strain>
        <tissue evidence="7">Complete organism</tissue>
    </source>
</reference>
<dbReference type="GO" id="GO:0004673">
    <property type="term" value="F:protein histidine kinase activity"/>
    <property type="evidence" value="ECO:0007669"/>
    <property type="project" value="UniProtKB-EC"/>
</dbReference>
<evidence type="ECO:0000256" key="4">
    <source>
        <dbReference type="ARBA" id="ARBA00022777"/>
    </source>
</evidence>
<dbReference type="Gene3D" id="3.30.565.10">
    <property type="entry name" value="Histidine kinase-like ATPase, C-terminal domain"/>
    <property type="match status" value="1"/>
</dbReference>
<proteinExistence type="predicted"/>
<dbReference type="SMART" id="SM00387">
    <property type="entry name" value="HATPase_c"/>
    <property type="match status" value="1"/>
</dbReference>
<evidence type="ECO:0000256" key="2">
    <source>
        <dbReference type="ARBA" id="ARBA00012438"/>
    </source>
</evidence>
<dbReference type="Pfam" id="PF02518">
    <property type="entry name" value="HATPase_c"/>
    <property type="match status" value="1"/>
</dbReference>
<dbReference type="CDD" id="cd00075">
    <property type="entry name" value="HATPase"/>
    <property type="match status" value="1"/>
</dbReference>
<keyword evidence="3" id="KW-0808">Transferase</keyword>
<dbReference type="PROSITE" id="PS50109">
    <property type="entry name" value="HIS_KIN"/>
    <property type="match status" value="1"/>
</dbReference>
<protein>
    <recommendedName>
        <fullName evidence="2">histidine kinase</fullName>
        <ecNumber evidence="2">2.7.13.3</ecNumber>
    </recommendedName>
</protein>
<dbReference type="InterPro" id="IPR036890">
    <property type="entry name" value="HATPase_C_sf"/>
</dbReference>
<dbReference type="PANTHER" id="PTHR43711">
    <property type="entry name" value="TWO-COMPONENT HISTIDINE KINASE"/>
    <property type="match status" value="1"/>
</dbReference>
<evidence type="ECO:0000256" key="1">
    <source>
        <dbReference type="ARBA" id="ARBA00000085"/>
    </source>
</evidence>
<comment type="catalytic activity">
    <reaction evidence="1">
        <text>ATP + protein L-histidine = ADP + protein N-phospho-L-histidine.</text>
        <dbReference type="EC" id="2.7.13.3"/>
    </reaction>
</comment>
<dbReference type="InterPro" id="IPR050736">
    <property type="entry name" value="Sensor_HK_Regulatory"/>
</dbReference>